<feature type="region of interest" description="Disordered" evidence="1">
    <location>
        <begin position="22"/>
        <end position="50"/>
    </location>
</feature>
<evidence type="ECO:0000256" key="1">
    <source>
        <dbReference type="SAM" id="MobiDB-lite"/>
    </source>
</evidence>
<feature type="signal peptide" evidence="2">
    <location>
        <begin position="1"/>
        <end position="18"/>
    </location>
</feature>
<dbReference type="OrthoDB" id="894336at2"/>
<evidence type="ECO:0000313" key="5">
    <source>
        <dbReference type="Proteomes" id="UP000280066"/>
    </source>
</evidence>
<sequence length="90" mass="8882">MKSILSFAAVLASVSILASGCSDNANKGGTTDATTTTTAPAANSDTTAASAAGSATEAKVGQYTCPMHPEVVSDQPGKCPKCGMTLVKKS</sequence>
<dbReference type="Pfam" id="PF19335">
    <property type="entry name" value="HMBD"/>
    <property type="match status" value="1"/>
</dbReference>
<dbReference type="InterPro" id="IPR045800">
    <property type="entry name" value="HMBD"/>
</dbReference>
<comment type="caution">
    <text evidence="4">The sequence shown here is derived from an EMBL/GenBank/DDBJ whole genome shotgun (WGS) entry which is preliminary data.</text>
</comment>
<evidence type="ECO:0000313" key="4">
    <source>
        <dbReference type="EMBL" id="RSK24493.1"/>
    </source>
</evidence>
<reference evidence="4 5" key="1">
    <citation type="submission" date="2018-12" db="EMBL/GenBank/DDBJ databases">
        <authorList>
            <person name="Feng G."/>
            <person name="Zhu H."/>
        </authorList>
    </citation>
    <scope>NUCLEOTIDE SEQUENCE [LARGE SCALE GENOMIC DNA]</scope>
    <source>
        <strain evidence="4 5">9PBR-2</strain>
    </source>
</reference>
<dbReference type="RefSeq" id="WP_125433305.1">
    <property type="nucleotide sequence ID" value="NZ_RWIS01000016.1"/>
</dbReference>
<proteinExistence type="predicted"/>
<dbReference type="EMBL" id="RWIS01000016">
    <property type="protein sequence ID" value="RSK24493.1"/>
    <property type="molecule type" value="Genomic_DNA"/>
</dbReference>
<dbReference type="Proteomes" id="UP000280066">
    <property type="component" value="Unassembled WGS sequence"/>
</dbReference>
<evidence type="ECO:0000256" key="2">
    <source>
        <dbReference type="SAM" id="SignalP"/>
    </source>
</evidence>
<name>A0A428IZD5_9BACT</name>
<keyword evidence="2" id="KW-0732">Signal</keyword>
<accession>A0A428IZD5</accession>
<dbReference type="AlphaFoldDB" id="A0A428IZD5"/>
<feature type="domain" description="Heavy metal binding" evidence="3">
    <location>
        <begin position="63"/>
        <end position="89"/>
    </location>
</feature>
<keyword evidence="5" id="KW-1185">Reference proteome</keyword>
<feature type="chain" id="PRO_5019501580" description="Heavy metal binding domain-containing protein" evidence="2">
    <location>
        <begin position="19"/>
        <end position="90"/>
    </location>
</feature>
<dbReference type="PROSITE" id="PS51257">
    <property type="entry name" value="PROKAR_LIPOPROTEIN"/>
    <property type="match status" value="1"/>
</dbReference>
<protein>
    <recommendedName>
        <fullName evidence="3">Heavy metal binding domain-containing protein</fullName>
    </recommendedName>
</protein>
<evidence type="ECO:0000259" key="3">
    <source>
        <dbReference type="Pfam" id="PF19335"/>
    </source>
</evidence>
<dbReference type="GO" id="GO:0046872">
    <property type="term" value="F:metal ion binding"/>
    <property type="evidence" value="ECO:0007669"/>
    <property type="project" value="InterPro"/>
</dbReference>
<organism evidence="4 5">
    <name type="scientific">Hymenobacter metallilatus</name>
    <dbReference type="NCBI Taxonomy" id="2493666"/>
    <lineage>
        <taxon>Bacteria</taxon>
        <taxon>Pseudomonadati</taxon>
        <taxon>Bacteroidota</taxon>
        <taxon>Cytophagia</taxon>
        <taxon>Cytophagales</taxon>
        <taxon>Hymenobacteraceae</taxon>
        <taxon>Hymenobacter</taxon>
    </lineage>
</organism>
<gene>
    <name evidence="4" type="ORF">EI290_19270</name>
</gene>